<evidence type="ECO:0000313" key="2">
    <source>
        <dbReference type="EMBL" id="NIA71339.1"/>
    </source>
</evidence>
<comment type="caution">
    <text evidence="2">The sequence shown here is derived from an EMBL/GenBank/DDBJ whole genome shotgun (WGS) entry which is preliminary data.</text>
</comment>
<protein>
    <submittedName>
        <fullName evidence="2">IS110 family transposase</fullName>
    </submittedName>
</protein>
<dbReference type="PANTHER" id="PTHR33055:SF3">
    <property type="entry name" value="PUTATIVE TRANSPOSASE FOR IS117-RELATED"/>
    <property type="match status" value="1"/>
</dbReference>
<dbReference type="InterPro" id="IPR047650">
    <property type="entry name" value="Transpos_IS110"/>
</dbReference>
<reference evidence="2" key="1">
    <citation type="submission" date="2020-03" db="EMBL/GenBank/DDBJ databases">
        <title>Genome of Pelagibius litoralis DSM 21314T.</title>
        <authorList>
            <person name="Wang G."/>
        </authorList>
    </citation>
    <scope>NUCLEOTIDE SEQUENCE</scope>
    <source>
        <strain evidence="2">DSM 21314</strain>
    </source>
</reference>
<dbReference type="RefSeq" id="WP_167228872.1">
    <property type="nucleotide sequence ID" value="NZ_JAAQPH010000021.1"/>
</dbReference>
<dbReference type="InterPro" id="IPR003346">
    <property type="entry name" value="Transposase_20"/>
</dbReference>
<dbReference type="Pfam" id="PF02371">
    <property type="entry name" value="Transposase_20"/>
    <property type="match status" value="1"/>
</dbReference>
<name>A0A967KDC5_9PROT</name>
<dbReference type="PANTHER" id="PTHR33055">
    <property type="entry name" value="TRANSPOSASE FOR INSERTION SEQUENCE ELEMENT IS1111A"/>
    <property type="match status" value="1"/>
</dbReference>
<keyword evidence="3" id="KW-1185">Reference proteome</keyword>
<dbReference type="GO" id="GO:0006313">
    <property type="term" value="P:DNA transposition"/>
    <property type="evidence" value="ECO:0007669"/>
    <property type="project" value="InterPro"/>
</dbReference>
<dbReference type="GO" id="GO:0003677">
    <property type="term" value="F:DNA binding"/>
    <property type="evidence" value="ECO:0007669"/>
    <property type="project" value="InterPro"/>
</dbReference>
<dbReference type="Proteomes" id="UP000761264">
    <property type="component" value="Unassembled WGS sequence"/>
</dbReference>
<dbReference type="AlphaFoldDB" id="A0A967KDC5"/>
<gene>
    <name evidence="2" type="ORF">HBA54_22320</name>
</gene>
<dbReference type="GO" id="GO:0004803">
    <property type="term" value="F:transposase activity"/>
    <property type="evidence" value="ECO:0007669"/>
    <property type="project" value="InterPro"/>
</dbReference>
<proteinExistence type="predicted"/>
<evidence type="ECO:0000259" key="1">
    <source>
        <dbReference type="Pfam" id="PF02371"/>
    </source>
</evidence>
<dbReference type="EMBL" id="JAAQPH010000021">
    <property type="protein sequence ID" value="NIA71339.1"/>
    <property type="molecule type" value="Genomic_DNA"/>
</dbReference>
<sequence>MGEYVGLDVSKDETAFCVKDAAGDVLAAGKAASDLGALFEVLKEHYLCPEWIVIGTGALTPWLARGLRARGLEVMVIDARQAHAVMRLQHQKTDAGDAALLCEIARTGFYQEVVVKPEEAQENLGIVKARSHLVRRRQDLENVLRGLMTVPGVGPMTALSYVSVIGEAGRFRRSRTVGAYLGLATRRYQSGEMDYSGRVPKQGDRLLRALLYEAANNMLTVVRRSHPLKDWGRGSHKKACVALARKLAVLMHRMLTTGEPFRWPEAASS</sequence>
<accession>A0A967KDC5</accession>
<feature type="domain" description="Transposase IS116/IS110/IS902 C-terminal" evidence="1">
    <location>
        <begin position="147"/>
        <end position="219"/>
    </location>
</feature>
<evidence type="ECO:0000313" key="3">
    <source>
        <dbReference type="Proteomes" id="UP000761264"/>
    </source>
</evidence>
<organism evidence="2 3">
    <name type="scientific">Pelagibius litoralis</name>
    <dbReference type="NCBI Taxonomy" id="374515"/>
    <lineage>
        <taxon>Bacteria</taxon>
        <taxon>Pseudomonadati</taxon>
        <taxon>Pseudomonadota</taxon>
        <taxon>Alphaproteobacteria</taxon>
        <taxon>Rhodospirillales</taxon>
        <taxon>Rhodovibrionaceae</taxon>
        <taxon>Pelagibius</taxon>
    </lineage>
</organism>